<dbReference type="Proteomes" id="UP000676079">
    <property type="component" value="Chromosome"/>
</dbReference>
<dbReference type="CDD" id="cd00293">
    <property type="entry name" value="USP-like"/>
    <property type="match status" value="1"/>
</dbReference>
<feature type="domain" description="UspA" evidence="4">
    <location>
        <begin position="10"/>
        <end position="146"/>
    </location>
</feature>
<gene>
    <name evidence="5" type="ORF">KGD84_18090</name>
</gene>
<dbReference type="InterPro" id="IPR006016">
    <property type="entry name" value="UspA"/>
</dbReference>
<name>A0ABX8BE48_9ACTN</name>
<dbReference type="EMBL" id="CP074133">
    <property type="protein sequence ID" value="QUX20426.1"/>
    <property type="molecule type" value="Genomic_DNA"/>
</dbReference>
<reference evidence="5 6" key="1">
    <citation type="submission" date="2021-05" db="EMBL/GenBank/DDBJ databases">
        <title>Direct Submission.</title>
        <authorList>
            <person name="Li K."/>
            <person name="Gao J."/>
        </authorList>
    </citation>
    <scope>NUCLEOTIDE SEQUENCE [LARGE SCALE GENOMIC DNA]</scope>
    <source>
        <strain evidence="5 6">Mg02</strain>
    </source>
</reference>
<proteinExistence type="inferred from homology"/>
<sequence length="313" mass="32811">MTDDDPRSPKIVLGVDGSGHADAALEWAAAEAERTGRPLDIVLALPMPIVVMSEGPTRPSATQQLIAHGEQTLSAAADRVRGLFPAARVEVSLVMDDPAPALLERAGHDDLLVVGSRGLGALRSAVMGSTSVRLAARAHCPVAVVPEKWAHAGRRNRTVVGVDGSEASLHVLRFALGRAREDGSAVTVVHSWEMATPFAPEALAASGWTPPEELLEQRSGELVAGMFEEVGDEAEGVDVSVVRSRQAPERALLAEAENADLVVVGSRGRGGLRGLFLGSVSQAVLHGAEVPVVVIPHRAEEHPETLPWSGGTD</sequence>
<dbReference type="PANTHER" id="PTHR46268:SF27">
    <property type="entry name" value="UNIVERSAL STRESS PROTEIN RV2623"/>
    <property type="match status" value="1"/>
</dbReference>
<keyword evidence="3" id="KW-0067">ATP-binding</keyword>
<dbReference type="PANTHER" id="PTHR46268">
    <property type="entry name" value="STRESS RESPONSE PROTEIN NHAX"/>
    <property type="match status" value="1"/>
</dbReference>
<dbReference type="Gene3D" id="3.40.50.620">
    <property type="entry name" value="HUPs"/>
    <property type="match status" value="2"/>
</dbReference>
<evidence type="ECO:0000313" key="6">
    <source>
        <dbReference type="Proteomes" id="UP000676079"/>
    </source>
</evidence>
<evidence type="ECO:0000256" key="1">
    <source>
        <dbReference type="ARBA" id="ARBA00008791"/>
    </source>
</evidence>
<dbReference type="InterPro" id="IPR014729">
    <property type="entry name" value="Rossmann-like_a/b/a_fold"/>
</dbReference>
<evidence type="ECO:0000313" key="5">
    <source>
        <dbReference type="EMBL" id="QUX20426.1"/>
    </source>
</evidence>
<dbReference type="SUPFAM" id="SSF52402">
    <property type="entry name" value="Adenine nucleotide alpha hydrolases-like"/>
    <property type="match status" value="2"/>
</dbReference>
<organism evidence="5 6">
    <name type="scientific">Nocardiopsis changdeensis</name>
    <dbReference type="NCBI Taxonomy" id="2831969"/>
    <lineage>
        <taxon>Bacteria</taxon>
        <taxon>Bacillati</taxon>
        <taxon>Actinomycetota</taxon>
        <taxon>Actinomycetes</taxon>
        <taxon>Streptosporangiales</taxon>
        <taxon>Nocardiopsidaceae</taxon>
        <taxon>Nocardiopsis</taxon>
    </lineage>
</organism>
<keyword evidence="2" id="KW-0547">Nucleotide-binding</keyword>
<dbReference type="PRINTS" id="PR01438">
    <property type="entry name" value="UNVRSLSTRESS"/>
</dbReference>
<evidence type="ECO:0000256" key="2">
    <source>
        <dbReference type="ARBA" id="ARBA00022741"/>
    </source>
</evidence>
<keyword evidence="6" id="KW-1185">Reference proteome</keyword>
<dbReference type="Pfam" id="PF00582">
    <property type="entry name" value="Usp"/>
    <property type="match status" value="2"/>
</dbReference>
<comment type="similarity">
    <text evidence="1">Belongs to the universal stress protein A family.</text>
</comment>
<evidence type="ECO:0000256" key="3">
    <source>
        <dbReference type="ARBA" id="ARBA00022840"/>
    </source>
</evidence>
<dbReference type="RefSeq" id="WP_220561621.1">
    <property type="nucleotide sequence ID" value="NZ_CP074133.1"/>
</dbReference>
<accession>A0ABX8BE48</accession>
<dbReference type="InterPro" id="IPR006015">
    <property type="entry name" value="Universal_stress_UspA"/>
</dbReference>
<evidence type="ECO:0000259" key="4">
    <source>
        <dbReference type="Pfam" id="PF00582"/>
    </source>
</evidence>
<protein>
    <submittedName>
        <fullName evidence="5">Universal stress protein</fullName>
    </submittedName>
</protein>
<feature type="domain" description="UspA" evidence="4">
    <location>
        <begin position="157"/>
        <end position="296"/>
    </location>
</feature>